<dbReference type="InterPro" id="IPR018958">
    <property type="entry name" value="Knr4/Smi1-like_dom"/>
</dbReference>
<dbReference type="SUPFAM" id="SSF160631">
    <property type="entry name" value="SMI1/KNR4-like"/>
    <property type="match status" value="1"/>
</dbReference>
<evidence type="ECO:0000313" key="2">
    <source>
        <dbReference type="EMBL" id="CAF0975265.1"/>
    </source>
</evidence>
<evidence type="ECO:0000259" key="1">
    <source>
        <dbReference type="SMART" id="SM00860"/>
    </source>
</evidence>
<dbReference type="Pfam" id="PF09346">
    <property type="entry name" value="SMI1_KNR4"/>
    <property type="match status" value="1"/>
</dbReference>
<dbReference type="Gene3D" id="3.40.1580.10">
    <property type="entry name" value="SMI1/KNR4-like"/>
    <property type="match status" value="1"/>
</dbReference>
<accession>A0A814ESE1</accession>
<dbReference type="EMBL" id="CAJOAY010000031">
    <property type="protein sequence ID" value="CAF3497737.1"/>
    <property type="molecule type" value="Genomic_DNA"/>
</dbReference>
<protein>
    <recommendedName>
        <fullName evidence="1">Knr4/Smi1-like domain-containing protein</fullName>
    </recommendedName>
</protein>
<dbReference type="Proteomes" id="UP000663881">
    <property type="component" value="Unassembled WGS sequence"/>
</dbReference>
<name>A0A814ESE1_9BILA</name>
<organism evidence="2 4">
    <name type="scientific">Adineta steineri</name>
    <dbReference type="NCBI Taxonomy" id="433720"/>
    <lineage>
        <taxon>Eukaryota</taxon>
        <taxon>Metazoa</taxon>
        <taxon>Spiralia</taxon>
        <taxon>Gnathifera</taxon>
        <taxon>Rotifera</taxon>
        <taxon>Eurotatoria</taxon>
        <taxon>Bdelloidea</taxon>
        <taxon>Adinetida</taxon>
        <taxon>Adinetidae</taxon>
        <taxon>Adineta</taxon>
    </lineage>
</organism>
<gene>
    <name evidence="3" type="ORF">OKA104_LOCUS1315</name>
    <name evidence="2" type="ORF">VCS650_LOCUS13362</name>
</gene>
<dbReference type="Proteomes" id="UP000663891">
    <property type="component" value="Unassembled WGS sequence"/>
</dbReference>
<dbReference type="EMBL" id="CAJNON010000107">
    <property type="protein sequence ID" value="CAF0975265.1"/>
    <property type="molecule type" value="Genomic_DNA"/>
</dbReference>
<dbReference type="OrthoDB" id="10024202at2759"/>
<feature type="domain" description="Knr4/Smi1-like" evidence="1">
    <location>
        <begin position="46"/>
        <end position="207"/>
    </location>
</feature>
<comment type="caution">
    <text evidence="2">The sequence shown here is derived from an EMBL/GenBank/DDBJ whole genome shotgun (WGS) entry which is preliminary data.</text>
</comment>
<evidence type="ECO:0000313" key="4">
    <source>
        <dbReference type="Proteomes" id="UP000663891"/>
    </source>
</evidence>
<sequence length="229" mass="26443">MASSGHTSTNDNLDENHLIQNVTKHWSTINKSLEHVPKFQNLQQTGVNEEQIKELESKLHITLPKEIRAVIKVHDGRKHIEYGLSYRLPTTDLLPISQWKPYEIDNDDFIEDLCNALTDENDACADKNLREDFREHLKVCKEKTGNDKFSDKKEFKSIPCELLIIGQGMDDYAEQYLLGVRSGKIYLAVHNIPEWRLIGTFDDWIKQGLTSIKDQNDELKEQHEGVNIS</sequence>
<dbReference type="InterPro" id="IPR037883">
    <property type="entry name" value="Knr4/Smi1-like_sf"/>
</dbReference>
<dbReference type="SMART" id="SM00860">
    <property type="entry name" value="SMI1_KNR4"/>
    <property type="match status" value="1"/>
</dbReference>
<reference evidence="2" key="1">
    <citation type="submission" date="2021-02" db="EMBL/GenBank/DDBJ databases">
        <authorList>
            <person name="Nowell W R."/>
        </authorList>
    </citation>
    <scope>NUCLEOTIDE SEQUENCE</scope>
</reference>
<proteinExistence type="predicted"/>
<evidence type="ECO:0000313" key="3">
    <source>
        <dbReference type="EMBL" id="CAF3497737.1"/>
    </source>
</evidence>
<dbReference type="AlphaFoldDB" id="A0A814ESE1"/>